<sequence length="324" mass="36330">MVQQGQEQGQEHKEELGNGQGTQLERKLEKERVVEEICEEILPDGTQQFTDPVSGAKRELEDVQLPPGWTWRSNWKCDAQTDSHGVRRWRRIREAPAKARISAGKDPSAVQSQLLSLQQLLCSDTEHLEALTARIGGNLDSEDLRSRIRLHCALADVHLSAGPALQHALAVFEHDVKDPTRRAALAQTRAMLEKDLARQRAKLETALWSVRDRIRVIPSPRPINVKSVQQIHENVHLPSTASDRATRDQELASEMLLQSTMDVNAEFYRERETDIRDIAHDVALTSEIMSTAAEGIFQQGEMVDRVDENLSPAQDDADASCVCS</sequence>
<proteinExistence type="predicted"/>
<accession>A0A2R5GMA4</accession>
<dbReference type="Proteomes" id="UP000241890">
    <property type="component" value="Unassembled WGS sequence"/>
</dbReference>
<dbReference type="InParanoid" id="A0A2R5GMA4"/>
<evidence type="ECO:0000313" key="5">
    <source>
        <dbReference type="EMBL" id="GBG30868.1"/>
    </source>
</evidence>
<evidence type="ECO:0000256" key="1">
    <source>
        <dbReference type="ARBA" id="ARBA00022729"/>
    </source>
</evidence>
<feature type="domain" description="T-SNARE coiled-coil homology" evidence="3">
    <location>
        <begin position="265"/>
        <end position="320"/>
    </location>
</feature>
<dbReference type="PROSITE" id="PS50192">
    <property type="entry name" value="T_SNARE"/>
    <property type="match status" value="1"/>
</dbReference>
<dbReference type="Gene3D" id="1.20.5.110">
    <property type="match status" value="1"/>
</dbReference>
<keyword evidence="1" id="KW-0732">Signal</keyword>
<comment type="caution">
    <text evidence="5">The sequence shown here is derived from an EMBL/GenBank/DDBJ whole genome shotgun (WGS) entry which is preliminary data.</text>
</comment>
<feature type="domain" description="G5" evidence="4">
    <location>
        <begin position="1"/>
        <end position="48"/>
    </location>
</feature>
<gene>
    <name evidence="5" type="ORF">FCC1311_070882</name>
</gene>
<evidence type="ECO:0000259" key="3">
    <source>
        <dbReference type="PROSITE" id="PS50192"/>
    </source>
</evidence>
<protein>
    <recommendedName>
        <fullName evidence="7">t-SNARE coiled-coil homology domain-containing protein</fullName>
    </recommendedName>
</protein>
<dbReference type="InterPro" id="IPR011098">
    <property type="entry name" value="G5_dom"/>
</dbReference>
<evidence type="ECO:0000259" key="4">
    <source>
        <dbReference type="PROSITE" id="PS51109"/>
    </source>
</evidence>
<reference evidence="5 6" key="1">
    <citation type="submission" date="2017-12" db="EMBL/GenBank/DDBJ databases">
        <title>Sequencing, de novo assembly and annotation of complete genome of a new Thraustochytrid species, strain FCC1311.</title>
        <authorList>
            <person name="Sedici K."/>
            <person name="Godart F."/>
            <person name="Aiese Cigliano R."/>
            <person name="Sanseverino W."/>
            <person name="Barakat M."/>
            <person name="Ortet P."/>
            <person name="Marechal E."/>
            <person name="Cagnac O."/>
            <person name="Amato A."/>
        </authorList>
    </citation>
    <scope>NUCLEOTIDE SEQUENCE [LARGE SCALE GENOMIC DNA]</scope>
</reference>
<feature type="region of interest" description="Disordered" evidence="2">
    <location>
        <begin position="1"/>
        <end position="28"/>
    </location>
</feature>
<evidence type="ECO:0008006" key="7">
    <source>
        <dbReference type="Google" id="ProtNLM"/>
    </source>
</evidence>
<dbReference type="SUPFAM" id="SSF58038">
    <property type="entry name" value="SNARE fusion complex"/>
    <property type="match status" value="1"/>
</dbReference>
<dbReference type="InterPro" id="IPR000727">
    <property type="entry name" value="T_SNARE_dom"/>
</dbReference>
<evidence type="ECO:0000313" key="6">
    <source>
        <dbReference type="Proteomes" id="UP000241890"/>
    </source>
</evidence>
<evidence type="ECO:0000256" key="2">
    <source>
        <dbReference type="SAM" id="MobiDB-lite"/>
    </source>
</evidence>
<dbReference type="PROSITE" id="PS51109">
    <property type="entry name" value="G5"/>
    <property type="match status" value="1"/>
</dbReference>
<name>A0A2R5GMA4_9STRA</name>
<organism evidence="5 6">
    <name type="scientific">Hondaea fermentalgiana</name>
    <dbReference type="NCBI Taxonomy" id="2315210"/>
    <lineage>
        <taxon>Eukaryota</taxon>
        <taxon>Sar</taxon>
        <taxon>Stramenopiles</taxon>
        <taxon>Bigyra</taxon>
        <taxon>Labyrinthulomycetes</taxon>
        <taxon>Thraustochytrida</taxon>
        <taxon>Thraustochytriidae</taxon>
        <taxon>Hondaea</taxon>
    </lineage>
</organism>
<dbReference type="EMBL" id="BEYU01000084">
    <property type="protein sequence ID" value="GBG30868.1"/>
    <property type="molecule type" value="Genomic_DNA"/>
</dbReference>
<dbReference type="AlphaFoldDB" id="A0A2R5GMA4"/>
<keyword evidence="6" id="KW-1185">Reference proteome</keyword>
<dbReference type="OrthoDB" id="421009at2759"/>